<reference evidence="2" key="1">
    <citation type="submission" date="2022-03" db="EMBL/GenBank/DDBJ databases">
        <authorList>
            <person name="Martin C."/>
        </authorList>
    </citation>
    <scope>NUCLEOTIDE SEQUENCE</scope>
</reference>
<name>A0A8S4N0D9_OWEFU</name>
<proteinExistence type="predicted"/>
<feature type="non-terminal residue" evidence="2">
    <location>
        <position position="711"/>
    </location>
</feature>
<dbReference type="AlphaFoldDB" id="A0A8S4N0D9"/>
<feature type="compositionally biased region" description="Basic and acidic residues" evidence="1">
    <location>
        <begin position="149"/>
        <end position="160"/>
    </location>
</feature>
<feature type="region of interest" description="Disordered" evidence="1">
    <location>
        <begin position="144"/>
        <end position="168"/>
    </location>
</feature>
<evidence type="ECO:0000313" key="2">
    <source>
        <dbReference type="EMBL" id="CAH1773947.1"/>
    </source>
</evidence>
<feature type="compositionally biased region" description="Polar residues" evidence="1">
    <location>
        <begin position="84"/>
        <end position="99"/>
    </location>
</feature>
<feature type="region of interest" description="Disordered" evidence="1">
    <location>
        <begin position="80"/>
        <end position="99"/>
    </location>
</feature>
<sequence>FEVTAEDILAQDVTCRCKEYQSIWERYTSGSGLKNVKPCIHDAKQINEQNCTIINPSYVSCVQYSCKSGIVESSPHFIRRDSDSTQTMSNNDDSSDTLVDSNCSISKSVNPFGSQSTLAHVSRVQDNSSGTLYSYGDLTSKESLQSIDSTREKKEKDKLPKGTKYPSACNNIEQQTHKKPQEDKLKNISHQKGFSINSEFLKNIDIGFAEDWEHSISICQPVGLSGNNDNSAANTSIAPHDLSKQHLLANEVNARLKRPNQGSKTDSDISSSDWNDTYLVNTIMNDDSQTSSLITLVDTQLPINHPAIIQPILVNARQNHTSDNYEECHAGPQGQPTVSPSSPSDEAVSREIFKALESLTKDKALSSKCHAKANRKAVTINCSLNRNIDKDMRNPLECKILAETKEDIHNEIDLMPSCLSEDIELLKERGLPIDCVRKQYNVSKSMPYVGDEPGRNSRSISPQHDTLYQSVLTGDLTDKNHQINPNHKSDFPIPRGVSLNIPNNKTIPKNSEINSQSSDGNMTLSTQSISGDRSHCSYKHVYSGSGINGHGLDNVVSTQPIMRLKSNRPEPASTINDTLRTCTFPIKSTSTYTDNTYPNPSTLTHSNCTSLLNGKDTTVAMQPIPGEHSHQEDNRLTFCSTGVVTQKSSSQNRVIGQLSEWFFKLQQADWMPLRARVKRQTKLISKSRSPKELSFSMEASAAQRQLIAQLE</sequence>
<keyword evidence="3" id="KW-1185">Reference proteome</keyword>
<feature type="compositionally biased region" description="Polar residues" evidence="1">
    <location>
        <begin position="334"/>
        <end position="344"/>
    </location>
</feature>
<organism evidence="2 3">
    <name type="scientific">Owenia fusiformis</name>
    <name type="common">Polychaete worm</name>
    <dbReference type="NCBI Taxonomy" id="6347"/>
    <lineage>
        <taxon>Eukaryota</taxon>
        <taxon>Metazoa</taxon>
        <taxon>Spiralia</taxon>
        <taxon>Lophotrochozoa</taxon>
        <taxon>Annelida</taxon>
        <taxon>Polychaeta</taxon>
        <taxon>Sedentaria</taxon>
        <taxon>Canalipalpata</taxon>
        <taxon>Sabellida</taxon>
        <taxon>Oweniida</taxon>
        <taxon>Oweniidae</taxon>
        <taxon>Owenia</taxon>
    </lineage>
</organism>
<feature type="region of interest" description="Disordered" evidence="1">
    <location>
        <begin position="477"/>
        <end position="496"/>
    </location>
</feature>
<evidence type="ECO:0000256" key="1">
    <source>
        <dbReference type="SAM" id="MobiDB-lite"/>
    </source>
</evidence>
<protein>
    <submittedName>
        <fullName evidence="2">Uncharacterized protein</fullName>
    </submittedName>
</protein>
<feature type="non-terminal residue" evidence="2">
    <location>
        <position position="1"/>
    </location>
</feature>
<feature type="compositionally biased region" description="Polar residues" evidence="1">
    <location>
        <begin position="505"/>
        <end position="531"/>
    </location>
</feature>
<evidence type="ECO:0000313" key="3">
    <source>
        <dbReference type="Proteomes" id="UP000749559"/>
    </source>
</evidence>
<comment type="caution">
    <text evidence="2">The sequence shown here is derived from an EMBL/GenBank/DDBJ whole genome shotgun (WGS) entry which is preliminary data.</text>
</comment>
<feature type="region of interest" description="Disordered" evidence="1">
    <location>
        <begin position="323"/>
        <end position="347"/>
    </location>
</feature>
<dbReference type="Proteomes" id="UP000749559">
    <property type="component" value="Unassembled WGS sequence"/>
</dbReference>
<gene>
    <name evidence="2" type="ORF">OFUS_LOCUS1475</name>
</gene>
<accession>A0A8S4N0D9</accession>
<feature type="region of interest" description="Disordered" evidence="1">
    <location>
        <begin position="505"/>
        <end position="532"/>
    </location>
</feature>
<dbReference type="EMBL" id="CAIIXF020000001">
    <property type="protein sequence ID" value="CAH1773947.1"/>
    <property type="molecule type" value="Genomic_DNA"/>
</dbReference>